<dbReference type="SUPFAM" id="SSF56672">
    <property type="entry name" value="DNA/RNA polymerases"/>
    <property type="match status" value="1"/>
</dbReference>
<sequence>MGGTFDRDDYEADVPLGHISRYLDVVYDETPTSYDLKASFFQAALPENIRASSRCRTESGELVEFTRLPMGFKCSPKILNTITRVLAGDPELVMPQYAAPQDLHIHPRMD</sequence>
<protein>
    <submittedName>
        <fullName evidence="1">Uncharacterized protein</fullName>
    </submittedName>
</protein>
<comment type="caution">
    <text evidence="1">The sequence shown here is derived from an EMBL/GenBank/DDBJ whole genome shotgun (WGS) entry which is preliminary data.</text>
</comment>
<accession>A0A1X0NV70</accession>
<dbReference type="Proteomes" id="UP000192257">
    <property type="component" value="Unassembled WGS sequence"/>
</dbReference>
<dbReference type="OrthoDB" id="248467at2759"/>
<dbReference type="InterPro" id="IPR043502">
    <property type="entry name" value="DNA/RNA_pol_sf"/>
</dbReference>
<dbReference type="AlphaFoldDB" id="A0A1X0NV70"/>
<evidence type="ECO:0000313" key="1">
    <source>
        <dbReference type="EMBL" id="ORC88597.1"/>
    </source>
</evidence>
<gene>
    <name evidence="1" type="ORF">TM35_000162350</name>
</gene>
<reference evidence="1 2" key="1">
    <citation type="submission" date="2017-03" db="EMBL/GenBank/DDBJ databases">
        <title>An alternative strategy for trypanosome survival in the mammalian bloodstream revealed through genome and transcriptome analysis of the ubiquitous bovine parasite Trypanosoma (Megatrypanum) theileri.</title>
        <authorList>
            <person name="Kelly S."/>
            <person name="Ivens A."/>
            <person name="Mott A."/>
            <person name="O'Neill E."/>
            <person name="Emms D."/>
            <person name="Macleod O."/>
            <person name="Voorheis P."/>
            <person name="Matthews J."/>
            <person name="Matthews K."/>
            <person name="Carrington M."/>
        </authorList>
    </citation>
    <scope>NUCLEOTIDE SEQUENCE [LARGE SCALE GENOMIC DNA]</scope>
    <source>
        <strain evidence="1">Edinburgh</strain>
    </source>
</reference>
<name>A0A1X0NV70_9TRYP</name>
<dbReference type="RefSeq" id="XP_028882663.1">
    <property type="nucleotide sequence ID" value="XM_029026107.1"/>
</dbReference>
<keyword evidence="2" id="KW-1185">Reference proteome</keyword>
<organism evidence="1 2">
    <name type="scientific">Trypanosoma theileri</name>
    <dbReference type="NCBI Taxonomy" id="67003"/>
    <lineage>
        <taxon>Eukaryota</taxon>
        <taxon>Discoba</taxon>
        <taxon>Euglenozoa</taxon>
        <taxon>Kinetoplastea</taxon>
        <taxon>Metakinetoplastina</taxon>
        <taxon>Trypanosomatida</taxon>
        <taxon>Trypanosomatidae</taxon>
        <taxon>Trypanosoma</taxon>
    </lineage>
</organism>
<dbReference type="EMBL" id="NBCO01000016">
    <property type="protein sequence ID" value="ORC88597.1"/>
    <property type="molecule type" value="Genomic_DNA"/>
</dbReference>
<evidence type="ECO:0000313" key="2">
    <source>
        <dbReference type="Proteomes" id="UP000192257"/>
    </source>
</evidence>
<dbReference type="GeneID" id="39985887"/>
<proteinExistence type="predicted"/>
<dbReference type="VEuPathDB" id="TriTrypDB:TM35_000162350"/>